<dbReference type="HOGENOM" id="CLU_1667277_0_0_5"/>
<dbReference type="EMBL" id="CP010803">
    <property type="protein sequence ID" value="AJY47608.1"/>
    <property type="molecule type" value="Genomic_DNA"/>
</dbReference>
<dbReference type="PATRIC" id="fig|1486262.3.peg.4367"/>
<protein>
    <submittedName>
        <fullName evidence="1">Uncharacterized protein</fullName>
    </submittedName>
</protein>
<name>A0A0D5LW39_MAREN</name>
<gene>
    <name evidence="1" type="ORF">TM49_21135</name>
</gene>
<evidence type="ECO:0000313" key="1">
    <source>
        <dbReference type="EMBL" id="AJY47608.1"/>
    </source>
</evidence>
<evidence type="ECO:0000313" key="2">
    <source>
        <dbReference type="Proteomes" id="UP000032611"/>
    </source>
</evidence>
<sequence length="158" mass="16036">MTSVAVLAVLTPITACSVNEGVPLLYGQTTTFGVAAGTSPSSPKIPELVVGLKHANVAVVPTVVPKDQQSSDQSQPVRIAAQGGLRAKDQDALSTYGSFGGAVSGGRKKDVDASIFFSTGIAAQYLAAGELCVGMPADQINDCVQQAFKATSSPLEPG</sequence>
<dbReference type="AlphaFoldDB" id="A0A0D5LW39"/>
<reference evidence="1 2" key="1">
    <citation type="journal article" date="2015" name="Genome Announc.">
        <title>Complete genome sequence of Martelella endophytica YC6887, which has antifungal activity associated with a halophyte.</title>
        <authorList>
            <person name="Khan A."/>
            <person name="Khan H."/>
            <person name="Chung E.J."/>
            <person name="Hossain M.T."/>
            <person name="Chung Y.R."/>
        </authorList>
    </citation>
    <scope>NUCLEOTIDE SEQUENCE [LARGE SCALE GENOMIC DNA]</scope>
    <source>
        <strain evidence="1">YC6887</strain>
    </source>
</reference>
<dbReference type="Proteomes" id="UP000032611">
    <property type="component" value="Chromosome"/>
</dbReference>
<dbReference type="RefSeq" id="WP_045684136.1">
    <property type="nucleotide sequence ID" value="NZ_CP010803.1"/>
</dbReference>
<organism evidence="1 2">
    <name type="scientific">Martelella endophytica</name>
    <dbReference type="NCBI Taxonomy" id="1486262"/>
    <lineage>
        <taxon>Bacteria</taxon>
        <taxon>Pseudomonadati</taxon>
        <taxon>Pseudomonadota</taxon>
        <taxon>Alphaproteobacteria</taxon>
        <taxon>Hyphomicrobiales</taxon>
        <taxon>Aurantimonadaceae</taxon>
        <taxon>Martelella</taxon>
    </lineage>
</organism>
<keyword evidence="2" id="KW-1185">Reference proteome</keyword>
<proteinExistence type="predicted"/>
<dbReference type="KEGG" id="mey:TM49_21135"/>
<accession>A0A0D5LW39</accession>